<dbReference type="AlphaFoldDB" id="A0A1Q4HMF5"/>
<dbReference type="PANTHER" id="PTHR11012:SF30">
    <property type="entry name" value="PROTEIN KINASE-LIKE DOMAIN-CONTAINING"/>
    <property type="match status" value="1"/>
</dbReference>
<dbReference type="EMBL" id="PDCR01000037">
    <property type="protein sequence ID" value="PEG52101.1"/>
    <property type="molecule type" value="Genomic_DNA"/>
</dbReference>
<dbReference type="RefSeq" id="WP_073854377.1">
    <property type="nucleotide sequence ID" value="NZ_BAAATC010000018.1"/>
</dbReference>
<dbReference type="OrthoDB" id="141068at2"/>
<proteinExistence type="predicted"/>
<dbReference type="SMART" id="SM00587">
    <property type="entry name" value="CHK"/>
    <property type="match status" value="1"/>
</dbReference>
<dbReference type="EMBL" id="MIJD01000040">
    <property type="protein sequence ID" value="OPE55247.1"/>
    <property type="molecule type" value="Genomic_DNA"/>
</dbReference>
<dbReference type="Gene3D" id="3.90.1200.10">
    <property type="match status" value="1"/>
</dbReference>
<protein>
    <recommendedName>
        <fullName evidence="1">CHK kinase-like domain-containing protein</fullName>
    </recommendedName>
</protein>
<evidence type="ECO:0000313" key="4">
    <source>
        <dbReference type="Proteomes" id="UP000191039"/>
    </source>
</evidence>
<dbReference type="Proteomes" id="UP000191039">
    <property type="component" value="Unassembled WGS sequence"/>
</dbReference>
<evidence type="ECO:0000313" key="5">
    <source>
        <dbReference type="Proteomes" id="UP000220340"/>
    </source>
</evidence>
<gene>
    <name evidence="2" type="ORF">BV510_06055</name>
    <name evidence="3" type="ORF">CRI78_23315</name>
</gene>
<comment type="caution">
    <text evidence="3">The sequence shown here is derived from an EMBL/GenBank/DDBJ whole genome shotgun (WGS) entry which is preliminary data.</text>
</comment>
<evidence type="ECO:0000259" key="1">
    <source>
        <dbReference type="SMART" id="SM00587"/>
    </source>
</evidence>
<sequence length="386" mass="42312">MVLKPGSTLRAVGETALALAPWVPAPKPHSAMGVDAAWLSGVFADRAPGATLLGVQSLDGTTGTTDRRRLGLEWDAAGQEAGLPASVFVKSTPLSAKNRTMVAALDMAVNEVRFYKQVRPELGPDVAPQSYACHAGHGARHLLVLEDLAASGARFPEDPDDLDYDYTKGIVRALGQLHATFWESPRLRGDLSWVAPESRRPGFKLLLWQFRSMRRKILANPEHELNPSVRAMAAFVNDNDVALHAEWEKGPQTVLHGDAHGGNTYALPDGRGGLLDWQVIHSGPGIREISYFFTHSVPTDVRRDHQEEFLRLYLETLAENGVRNPPSFDATWQAYRFFAFDAWDSIGMCVVWPGLQEPDLVEVAFARANATVADLEVDQAVKAAMS</sequence>
<dbReference type="Proteomes" id="UP000220340">
    <property type="component" value="Unassembled WGS sequence"/>
</dbReference>
<organism evidence="3 5">
    <name type="scientific">Mycolicibacterium diernhoferi</name>
    <dbReference type="NCBI Taxonomy" id="1801"/>
    <lineage>
        <taxon>Bacteria</taxon>
        <taxon>Bacillati</taxon>
        <taxon>Actinomycetota</taxon>
        <taxon>Actinomycetes</taxon>
        <taxon>Mycobacteriales</taxon>
        <taxon>Mycobacteriaceae</taxon>
        <taxon>Mycolicibacterium</taxon>
    </lineage>
</organism>
<dbReference type="Pfam" id="PF02958">
    <property type="entry name" value="EcKL"/>
    <property type="match status" value="1"/>
</dbReference>
<dbReference type="PANTHER" id="PTHR11012">
    <property type="entry name" value="PROTEIN KINASE-LIKE DOMAIN-CONTAINING"/>
    <property type="match status" value="1"/>
</dbReference>
<reference evidence="2 4" key="1">
    <citation type="submission" date="2016-09" db="EMBL/GenBank/DDBJ databases">
        <title>genome sequences of unsequenced Mycobacteria.</title>
        <authorList>
            <person name="Greninger A.L."/>
            <person name="Jerome K.R."/>
            <person name="Mcnair B."/>
            <person name="Wallis C."/>
            <person name="Fang F."/>
        </authorList>
    </citation>
    <scope>NUCLEOTIDE SEQUENCE [LARGE SCALE GENOMIC DNA]</scope>
    <source>
        <strain evidence="2 4">BM1</strain>
    </source>
</reference>
<dbReference type="STRING" id="1801.BRW64_02380"/>
<dbReference type="SUPFAM" id="SSF56112">
    <property type="entry name" value="Protein kinase-like (PK-like)"/>
    <property type="match status" value="1"/>
</dbReference>
<reference evidence="3 5" key="2">
    <citation type="submission" date="2017-10" db="EMBL/GenBank/DDBJ databases">
        <title>The new phylogeny of genus Mycobacterium.</title>
        <authorList>
            <person name="Tortoli E."/>
            <person name="Trovato A."/>
            <person name="Cirillo D.M."/>
        </authorList>
    </citation>
    <scope>NUCLEOTIDE SEQUENCE [LARGE SCALE GENOMIC DNA]</scope>
    <source>
        <strain evidence="3 5">IP141170001</strain>
    </source>
</reference>
<dbReference type="InterPro" id="IPR011009">
    <property type="entry name" value="Kinase-like_dom_sf"/>
</dbReference>
<name>A0A1Q4HMF5_9MYCO</name>
<evidence type="ECO:0000313" key="2">
    <source>
        <dbReference type="EMBL" id="OPE55247.1"/>
    </source>
</evidence>
<dbReference type="InterPro" id="IPR015897">
    <property type="entry name" value="CHK_kinase-like"/>
</dbReference>
<accession>A0A1Q4HMF5</accession>
<feature type="domain" description="CHK kinase-like" evidence="1">
    <location>
        <begin position="143"/>
        <end position="323"/>
    </location>
</feature>
<keyword evidence="5" id="KW-1185">Reference proteome</keyword>
<evidence type="ECO:0000313" key="3">
    <source>
        <dbReference type="EMBL" id="PEG52101.1"/>
    </source>
</evidence>
<dbReference type="InterPro" id="IPR004119">
    <property type="entry name" value="EcKL"/>
</dbReference>